<accession>A0A1Y1XTF9</accession>
<dbReference type="GO" id="GO:0070086">
    <property type="term" value="P:ubiquitin-dependent endocytosis"/>
    <property type="evidence" value="ECO:0007669"/>
    <property type="project" value="TreeGrafter"/>
</dbReference>
<dbReference type="GO" id="GO:0005886">
    <property type="term" value="C:plasma membrane"/>
    <property type="evidence" value="ECO:0007669"/>
    <property type="project" value="TreeGrafter"/>
</dbReference>
<dbReference type="AlphaFoldDB" id="A0A1Y1XTF9"/>
<reference evidence="1 2" key="1">
    <citation type="submission" date="2016-07" db="EMBL/GenBank/DDBJ databases">
        <title>Pervasive Adenine N6-methylation of Active Genes in Fungi.</title>
        <authorList>
            <consortium name="DOE Joint Genome Institute"/>
            <person name="Mondo S.J."/>
            <person name="Dannebaum R.O."/>
            <person name="Kuo R.C."/>
            <person name="Labutti K."/>
            <person name="Haridas S."/>
            <person name="Kuo A."/>
            <person name="Salamov A."/>
            <person name="Ahrendt S.R."/>
            <person name="Lipzen A."/>
            <person name="Sullivan W."/>
            <person name="Andreopoulos W.B."/>
            <person name="Clum A."/>
            <person name="Lindquist E."/>
            <person name="Daum C."/>
            <person name="Ramamoorthy G.K."/>
            <person name="Gryganskyi A."/>
            <person name="Culley D."/>
            <person name="Magnuson J.K."/>
            <person name="James T.Y."/>
            <person name="O'Malley M.A."/>
            <person name="Stajich J.E."/>
            <person name="Spatafora J.W."/>
            <person name="Visel A."/>
            <person name="Grigoriev I.V."/>
        </authorList>
    </citation>
    <scope>NUCLEOTIDE SEQUENCE [LARGE SCALE GENOMIC DNA]</scope>
    <source>
        <strain evidence="1 2">CBS 931.73</strain>
    </source>
</reference>
<dbReference type="EMBL" id="MCFE01000482">
    <property type="protein sequence ID" value="ORX89020.1"/>
    <property type="molecule type" value="Genomic_DNA"/>
</dbReference>
<dbReference type="InterPro" id="IPR014752">
    <property type="entry name" value="Arrestin-like_C"/>
</dbReference>
<dbReference type="Gene3D" id="2.60.40.640">
    <property type="match status" value="1"/>
</dbReference>
<gene>
    <name evidence="1" type="ORF">K493DRAFT_319028</name>
</gene>
<dbReference type="OrthoDB" id="2333384at2759"/>
<dbReference type="STRING" id="1314790.A0A1Y1XTF9"/>
<name>A0A1Y1XTF9_9FUNG</name>
<evidence type="ECO:0008006" key="3">
    <source>
        <dbReference type="Google" id="ProtNLM"/>
    </source>
</evidence>
<dbReference type="GO" id="GO:0031625">
    <property type="term" value="F:ubiquitin protein ligase binding"/>
    <property type="evidence" value="ECO:0007669"/>
    <property type="project" value="TreeGrafter"/>
</dbReference>
<dbReference type="InParanoid" id="A0A1Y1XTF9"/>
<organism evidence="1 2">
    <name type="scientific">Basidiobolus meristosporus CBS 931.73</name>
    <dbReference type="NCBI Taxonomy" id="1314790"/>
    <lineage>
        <taxon>Eukaryota</taxon>
        <taxon>Fungi</taxon>
        <taxon>Fungi incertae sedis</taxon>
        <taxon>Zoopagomycota</taxon>
        <taxon>Entomophthoromycotina</taxon>
        <taxon>Basidiobolomycetes</taxon>
        <taxon>Basidiobolales</taxon>
        <taxon>Basidiobolaceae</taxon>
        <taxon>Basidiobolus</taxon>
    </lineage>
</organism>
<dbReference type="PANTHER" id="PTHR11188:SF17">
    <property type="entry name" value="FI21816P1"/>
    <property type="match status" value="1"/>
</dbReference>
<proteinExistence type="predicted"/>
<dbReference type="GO" id="GO:0030674">
    <property type="term" value="F:protein-macromolecule adaptor activity"/>
    <property type="evidence" value="ECO:0007669"/>
    <property type="project" value="TreeGrafter"/>
</dbReference>
<evidence type="ECO:0000313" key="1">
    <source>
        <dbReference type="EMBL" id="ORX89020.1"/>
    </source>
</evidence>
<evidence type="ECO:0000313" key="2">
    <source>
        <dbReference type="Proteomes" id="UP000193498"/>
    </source>
</evidence>
<protein>
    <recommendedName>
        <fullName evidence="3">Arrestin C-terminal-like domain-containing protein</fullName>
    </recommendedName>
</protein>
<dbReference type="GO" id="GO:0005829">
    <property type="term" value="C:cytosol"/>
    <property type="evidence" value="ECO:0007669"/>
    <property type="project" value="TreeGrafter"/>
</dbReference>
<dbReference type="PANTHER" id="PTHR11188">
    <property type="entry name" value="ARRESTIN DOMAIN CONTAINING PROTEIN"/>
    <property type="match status" value="1"/>
</dbReference>
<dbReference type="Proteomes" id="UP000193498">
    <property type="component" value="Unassembled WGS sequence"/>
</dbReference>
<comment type="caution">
    <text evidence="1">The sequence shown here is derived from an EMBL/GenBank/DDBJ whole genome shotgun (WGS) entry which is preliminary data.</text>
</comment>
<keyword evidence="2" id="KW-1185">Reference proteome</keyword>
<dbReference type="InterPro" id="IPR050357">
    <property type="entry name" value="Arrestin_domain-protein"/>
</dbReference>
<sequence length="297" mass="33898">MNDRVRLVNSGYSTTCGVLSGNVFLNVDRPTKILYLSLHFESVINEHVLRLSAIKTIKPKVIWETALLEAEGDSVITLPPGNHRFAFEIPLSGDLPDSLVSNFINVKYSLPGFGIGTTVHCSKRIHLHWTTVEDLDETDGVLLSNRWPKYLEYEVLLDTKLATFGQNYPVEFKWRPLGAEFAIVEVKSGILEKITSKNGNLERWMPLSNDIVYNSAADRRLRLQVHIPYRSKIFPDIKNRLIRVEHKLELRVIFKANCKLNSIRLTSELILLQPFDETEDQLPTYSQALLSPRLVLC</sequence>